<protein>
    <submittedName>
        <fullName evidence="5">ATP-binding cassette domain-containing protein</fullName>
    </submittedName>
</protein>
<evidence type="ECO:0000256" key="1">
    <source>
        <dbReference type="ARBA" id="ARBA00022448"/>
    </source>
</evidence>
<organism evidence="5 6">
    <name type="scientific">Motilimonas cestriensis</name>
    <dbReference type="NCBI Taxonomy" id="2742685"/>
    <lineage>
        <taxon>Bacteria</taxon>
        <taxon>Pseudomonadati</taxon>
        <taxon>Pseudomonadota</taxon>
        <taxon>Gammaproteobacteria</taxon>
        <taxon>Alteromonadales</taxon>
        <taxon>Alteromonadales genera incertae sedis</taxon>
        <taxon>Motilimonas</taxon>
    </lineage>
</organism>
<dbReference type="Gene3D" id="3.40.50.300">
    <property type="entry name" value="P-loop containing nucleotide triphosphate hydrolases"/>
    <property type="match status" value="1"/>
</dbReference>
<keyword evidence="3 5" id="KW-0067">ATP-binding</keyword>
<evidence type="ECO:0000313" key="6">
    <source>
        <dbReference type="Proteomes" id="UP001201273"/>
    </source>
</evidence>
<dbReference type="InterPro" id="IPR003593">
    <property type="entry name" value="AAA+_ATPase"/>
</dbReference>
<dbReference type="PANTHER" id="PTHR42781:SF4">
    <property type="entry name" value="SPERMIDINE_PUTRESCINE IMPORT ATP-BINDING PROTEIN POTA"/>
    <property type="match status" value="1"/>
</dbReference>
<dbReference type="Proteomes" id="UP001201273">
    <property type="component" value="Unassembled WGS sequence"/>
</dbReference>
<dbReference type="GO" id="GO:0005524">
    <property type="term" value="F:ATP binding"/>
    <property type="evidence" value="ECO:0007669"/>
    <property type="project" value="UniProtKB-KW"/>
</dbReference>
<accession>A0ABS8W4S3</accession>
<keyword evidence="1" id="KW-0813">Transport</keyword>
<dbReference type="SUPFAM" id="SSF52540">
    <property type="entry name" value="P-loop containing nucleoside triphosphate hydrolases"/>
    <property type="match status" value="1"/>
</dbReference>
<keyword evidence="6" id="KW-1185">Reference proteome</keyword>
<dbReference type="SMART" id="SM00382">
    <property type="entry name" value="AAA"/>
    <property type="match status" value="1"/>
</dbReference>
<dbReference type="InterPro" id="IPR003439">
    <property type="entry name" value="ABC_transporter-like_ATP-bd"/>
</dbReference>
<reference evidence="5 6" key="1">
    <citation type="journal article" date="2022" name="Environ. Microbiol. Rep.">
        <title>Eco-phylogenetic analyses reveal divergent evolution of vitamin B12 metabolism in the marine bacterial family 'Psychromonadaceae'.</title>
        <authorList>
            <person name="Jin X."/>
            <person name="Yang Y."/>
            <person name="Cao H."/>
            <person name="Gao B."/>
            <person name="Zhao Z."/>
        </authorList>
    </citation>
    <scope>NUCLEOTIDE SEQUENCE [LARGE SCALE GENOMIC DNA]</scope>
    <source>
        <strain evidence="5 6">MKS20</strain>
    </source>
</reference>
<dbReference type="EMBL" id="JAIMJA010000001">
    <property type="protein sequence ID" value="MCE2593228.1"/>
    <property type="molecule type" value="Genomic_DNA"/>
</dbReference>
<name>A0ABS8W4S3_9GAMM</name>
<evidence type="ECO:0000256" key="2">
    <source>
        <dbReference type="ARBA" id="ARBA00022741"/>
    </source>
</evidence>
<comment type="caution">
    <text evidence="5">The sequence shown here is derived from an EMBL/GenBank/DDBJ whole genome shotgun (WGS) entry which is preliminary data.</text>
</comment>
<evidence type="ECO:0000313" key="5">
    <source>
        <dbReference type="EMBL" id="MCE2593228.1"/>
    </source>
</evidence>
<dbReference type="InterPro" id="IPR050093">
    <property type="entry name" value="ABC_SmlMolc_Importer"/>
</dbReference>
<dbReference type="PROSITE" id="PS00211">
    <property type="entry name" value="ABC_TRANSPORTER_1"/>
    <property type="match status" value="1"/>
</dbReference>
<dbReference type="Pfam" id="PF00005">
    <property type="entry name" value="ABC_tran"/>
    <property type="match status" value="1"/>
</dbReference>
<proteinExistence type="predicted"/>
<dbReference type="RefSeq" id="WP_233050850.1">
    <property type="nucleotide sequence ID" value="NZ_JAIMJA010000001.1"/>
</dbReference>
<sequence>MRFCCEQFSITLEGKVLFAPLNFNAQGGEQVCIMGPSGSGKSTLLSAIAGTIEPIFRCHGDLRLNNNSLIGQNLANRKVGMMFQEDLLFPHLNVAQNLAFALPQGLCADQRRDKINQALAAADMAGFNTRDVATLSGGQRSRISLLRTLLAEPKLLLLDEPFAKLDKPLRQSFRQFVLSHIQAAQIPAILVSHDLSDAEDCQVVELCIP</sequence>
<dbReference type="PROSITE" id="PS50893">
    <property type="entry name" value="ABC_TRANSPORTER_2"/>
    <property type="match status" value="1"/>
</dbReference>
<feature type="domain" description="ABC transporter" evidence="4">
    <location>
        <begin position="1"/>
        <end position="208"/>
    </location>
</feature>
<gene>
    <name evidence="5" type="ORF">K6Y31_00135</name>
</gene>
<evidence type="ECO:0000259" key="4">
    <source>
        <dbReference type="PROSITE" id="PS50893"/>
    </source>
</evidence>
<keyword evidence="2" id="KW-0547">Nucleotide-binding</keyword>
<dbReference type="InterPro" id="IPR017871">
    <property type="entry name" value="ABC_transporter-like_CS"/>
</dbReference>
<evidence type="ECO:0000256" key="3">
    <source>
        <dbReference type="ARBA" id="ARBA00022840"/>
    </source>
</evidence>
<dbReference type="PANTHER" id="PTHR42781">
    <property type="entry name" value="SPERMIDINE/PUTRESCINE IMPORT ATP-BINDING PROTEIN POTA"/>
    <property type="match status" value="1"/>
</dbReference>
<dbReference type="InterPro" id="IPR027417">
    <property type="entry name" value="P-loop_NTPase"/>
</dbReference>